<feature type="domain" description="GIY-YIG catalytic" evidence="1">
    <location>
        <begin position="311"/>
        <end position="430"/>
    </location>
</feature>
<dbReference type="RefSeq" id="WP_100415273.1">
    <property type="nucleotide sequence ID" value="NZ_PGEZ01000002.1"/>
</dbReference>
<proteinExistence type="predicted"/>
<accession>A0A2M9B724</accession>
<keyword evidence="5" id="KW-1185">Reference proteome</keyword>
<evidence type="ECO:0000313" key="5">
    <source>
        <dbReference type="Proteomes" id="UP000230842"/>
    </source>
</evidence>
<dbReference type="InterPro" id="IPR049251">
    <property type="entry name" value="DUF6884"/>
</dbReference>
<name>A0A2M9B724_9ACTN</name>
<evidence type="ECO:0000259" key="3">
    <source>
        <dbReference type="Pfam" id="PF24698"/>
    </source>
</evidence>
<protein>
    <submittedName>
        <fullName evidence="4">Uncharacterized protein</fullName>
    </submittedName>
</protein>
<dbReference type="Pfam" id="PF20815">
    <property type="entry name" value="GIY_YIG_2"/>
    <property type="match status" value="1"/>
</dbReference>
<dbReference type="EMBL" id="PGEZ01000002">
    <property type="protein sequence ID" value="PJJ53749.1"/>
    <property type="molecule type" value="Genomic_DNA"/>
</dbReference>
<dbReference type="OrthoDB" id="2866199at2"/>
<feature type="domain" description="DUF6884" evidence="2">
    <location>
        <begin position="97"/>
        <end position="229"/>
    </location>
</feature>
<dbReference type="InterPro" id="IPR049311">
    <property type="entry name" value="GIY_YIG_cat"/>
</dbReference>
<feature type="domain" description="DUF7662" evidence="3">
    <location>
        <begin position="4"/>
        <end position="69"/>
    </location>
</feature>
<evidence type="ECO:0000259" key="1">
    <source>
        <dbReference type="Pfam" id="PF20815"/>
    </source>
</evidence>
<dbReference type="InterPro" id="IPR056079">
    <property type="entry name" value="DUF7662"/>
</dbReference>
<sequence>MANWSPLREALRTVDDRVVYPWKDLDALVGGLPRSAYQYDAFWKGPRSGWPGFTTIDVRVGESVTFVRRPTGQHATAPEQQHRRHQQPAGVEVADLLLVTCVKQKLDHTAPARDLYTSPLFRKERAYAEASGLPWFILSAVHGLVEPATVLEPYELRLSATPRSYRSEWGARVVAALAERLAPLGNPVVEVHAGAAYADPIRPLLLDLGCRVVEPLRGLTMGQRLAWYRSTPGLMESGNWQSARTNLSSTAYETPRLSAVVSALASPVESRTPAEFLATDGAGLRVPGLYSWWVDATGARELGRGLGFEIQPGLIYVGLAGATRSRSGRRSTNTLWGRIRGMHLGRRHEFSTFRRTLGSVLANATGEPAIDETSLTAWMHGHLTVVAVPVPDGDVLNSLESAVLQDLDPPLNLAKMAPSPIRLRLTELRRTYGRS</sequence>
<comment type="caution">
    <text evidence="4">The sequence shown here is derived from an EMBL/GenBank/DDBJ whole genome shotgun (WGS) entry which is preliminary data.</text>
</comment>
<dbReference type="AlphaFoldDB" id="A0A2M9B724"/>
<evidence type="ECO:0000259" key="2">
    <source>
        <dbReference type="Pfam" id="PF21818"/>
    </source>
</evidence>
<evidence type="ECO:0000313" key="4">
    <source>
        <dbReference type="EMBL" id="PJJ53749.1"/>
    </source>
</evidence>
<reference evidence="4 5" key="1">
    <citation type="submission" date="2017-11" db="EMBL/GenBank/DDBJ databases">
        <title>Genomic Encyclopedia of Archaeal and Bacterial Type Strains, Phase II (KMG-II): From Individual Species to Whole Genera.</title>
        <authorList>
            <person name="Goeker M."/>
        </authorList>
    </citation>
    <scope>NUCLEOTIDE SEQUENCE [LARGE SCALE GENOMIC DNA]</scope>
    <source>
        <strain evidence="4 5">DSM 27763</strain>
    </source>
</reference>
<gene>
    <name evidence="4" type="ORF">CLV56_3243</name>
</gene>
<dbReference type="Pfam" id="PF24698">
    <property type="entry name" value="DUF7662"/>
    <property type="match status" value="1"/>
</dbReference>
<dbReference type="Proteomes" id="UP000230842">
    <property type="component" value="Unassembled WGS sequence"/>
</dbReference>
<dbReference type="Pfam" id="PF21818">
    <property type="entry name" value="DUF6884"/>
    <property type="match status" value="1"/>
</dbReference>
<organism evidence="4 5">
    <name type="scientific">Mumia flava</name>
    <dbReference type="NCBI Taxonomy" id="1348852"/>
    <lineage>
        <taxon>Bacteria</taxon>
        <taxon>Bacillati</taxon>
        <taxon>Actinomycetota</taxon>
        <taxon>Actinomycetes</taxon>
        <taxon>Propionibacteriales</taxon>
        <taxon>Nocardioidaceae</taxon>
        <taxon>Mumia</taxon>
    </lineage>
</organism>